<evidence type="ECO:0000313" key="5">
    <source>
        <dbReference type="Proteomes" id="UP000476934"/>
    </source>
</evidence>
<evidence type="ECO:0000313" key="3">
    <source>
        <dbReference type="EMBL" id="NEY21604.1"/>
    </source>
</evidence>
<dbReference type="InterPro" id="IPR036390">
    <property type="entry name" value="WH_DNA-bd_sf"/>
</dbReference>
<reference evidence="3" key="2">
    <citation type="submission" date="2020-02" db="EMBL/GenBank/DDBJ databases">
        <authorList>
            <person name="Feng H."/>
        </authorList>
    </citation>
    <scope>NUCLEOTIDE SEQUENCE [LARGE SCALE GENOMIC DNA]</scope>
    <source>
        <strain evidence="3">Gsoil 114</strain>
    </source>
</reference>
<evidence type="ECO:0000259" key="1">
    <source>
        <dbReference type="Pfam" id="PF03551"/>
    </source>
</evidence>
<proteinExistence type="predicted"/>
<dbReference type="SUPFAM" id="SSF46785">
    <property type="entry name" value="Winged helix' DNA-binding domain"/>
    <property type="match status" value="1"/>
</dbReference>
<dbReference type="Pfam" id="PF03551">
    <property type="entry name" value="PadR"/>
    <property type="match status" value="1"/>
</dbReference>
<organism evidence="2 4">
    <name type="scientific">Heyndrickxia ginsengihumi</name>
    <dbReference type="NCBI Taxonomy" id="363870"/>
    <lineage>
        <taxon>Bacteria</taxon>
        <taxon>Bacillati</taxon>
        <taxon>Bacillota</taxon>
        <taxon>Bacilli</taxon>
        <taxon>Bacillales</taxon>
        <taxon>Bacillaceae</taxon>
        <taxon>Heyndrickxia</taxon>
    </lineage>
</organism>
<name>A0A0A6VAJ1_9BACI</name>
<dbReference type="EMBL" id="JRUN01000050">
    <property type="protein sequence ID" value="KHD84606.1"/>
    <property type="molecule type" value="Genomic_DNA"/>
</dbReference>
<keyword evidence="5" id="KW-1185">Reference proteome</keyword>
<dbReference type="PANTHER" id="PTHR33169:SF14">
    <property type="entry name" value="TRANSCRIPTIONAL REGULATOR RV3488"/>
    <property type="match status" value="1"/>
</dbReference>
<dbReference type="AlphaFoldDB" id="A0A0A6VAJ1"/>
<dbReference type="Proteomes" id="UP000030588">
    <property type="component" value="Unassembled WGS sequence"/>
</dbReference>
<comment type="caution">
    <text evidence="2">The sequence shown here is derived from an EMBL/GenBank/DDBJ whole genome shotgun (WGS) entry which is preliminary data.</text>
</comment>
<evidence type="ECO:0000313" key="4">
    <source>
        <dbReference type="Proteomes" id="UP000030588"/>
    </source>
</evidence>
<reference evidence="2 4" key="1">
    <citation type="submission" date="2014-10" db="EMBL/GenBank/DDBJ databases">
        <title>Draft genome of phytase producing Bacillus ginsengihumi strain M2.11.</title>
        <authorList>
            <person name="Toymentseva A."/>
            <person name="Boulygina E.A."/>
            <person name="Kazakov S.V."/>
            <person name="Kayumov I."/>
            <person name="Suleimanova A.D."/>
            <person name="Mardanova A.M."/>
            <person name="Maria S.N."/>
            <person name="Sergey M.Y."/>
            <person name="Sharipova M.R."/>
        </authorList>
    </citation>
    <scope>NUCLEOTIDE SEQUENCE [LARGE SCALE GENOMIC DNA]</scope>
    <source>
        <strain evidence="2 4">M2.11</strain>
    </source>
</reference>
<evidence type="ECO:0000313" key="2">
    <source>
        <dbReference type="EMBL" id="KHD84606.1"/>
    </source>
</evidence>
<accession>A0A0A6VAJ1</accession>
<dbReference type="InterPro" id="IPR005149">
    <property type="entry name" value="Tscrpt_reg_PadR_N"/>
</dbReference>
<dbReference type="OrthoDB" id="9808017at2"/>
<dbReference type="EMBL" id="JAAIWK010000041">
    <property type="protein sequence ID" value="NEY21604.1"/>
    <property type="molecule type" value="Genomic_DNA"/>
</dbReference>
<sequence length="109" mass="12794">MVRSDIIRGHLDSIILKLISEKDRYGYEISQEISLRTNDRFQIKEATLYAVFQRLEKKDLIEAYYGDVSHGGKRKYYRITTLGKAYLAELAKEWKEVKEIIDLFMEGLG</sequence>
<feature type="domain" description="Transcription regulator PadR N-terminal" evidence="1">
    <location>
        <begin position="15"/>
        <end position="89"/>
    </location>
</feature>
<dbReference type="InterPro" id="IPR036388">
    <property type="entry name" value="WH-like_DNA-bd_sf"/>
</dbReference>
<dbReference type="Gene3D" id="1.10.10.10">
    <property type="entry name" value="Winged helix-like DNA-binding domain superfamily/Winged helix DNA-binding domain"/>
    <property type="match status" value="1"/>
</dbReference>
<dbReference type="InterPro" id="IPR052509">
    <property type="entry name" value="Metal_resp_DNA-bind_regulator"/>
</dbReference>
<dbReference type="STRING" id="363870.NG54_14510"/>
<reference evidence="3 5" key="3">
    <citation type="submission" date="2020-03" db="EMBL/GenBank/DDBJ databases">
        <title>Bacillus aquiflavi sp. nov., isolated from yellow water of strong flavor Chinese baijiu in Yibin region of China.</title>
        <authorList>
            <person name="Xie J."/>
        </authorList>
    </citation>
    <scope>NUCLEOTIDE SEQUENCE [LARGE SCALE GENOMIC DNA]</scope>
    <source>
        <strain evidence="3 5">Gsoil 114</strain>
    </source>
</reference>
<protein>
    <submittedName>
        <fullName evidence="2">PadR family transcriptional regulator</fullName>
    </submittedName>
</protein>
<dbReference type="Proteomes" id="UP000476934">
    <property type="component" value="Unassembled WGS sequence"/>
</dbReference>
<dbReference type="RefSeq" id="WP_035355581.1">
    <property type="nucleotide sequence ID" value="NZ_JAAIWK010000041.1"/>
</dbReference>
<gene>
    <name evidence="3" type="ORF">G4D61_16890</name>
    <name evidence="2" type="ORF">NG54_14510</name>
</gene>
<dbReference type="PANTHER" id="PTHR33169">
    <property type="entry name" value="PADR-FAMILY TRANSCRIPTIONAL REGULATOR"/>
    <property type="match status" value="1"/>
</dbReference>